<keyword evidence="4" id="KW-0732">Signal</keyword>
<feature type="compositionally biased region" description="Low complexity" evidence="5">
    <location>
        <begin position="45"/>
        <end position="74"/>
    </location>
</feature>
<reference evidence="7" key="1">
    <citation type="journal article" date="2014" name="Int. J. Syst. Evol. Microbiol.">
        <title>Complete genome sequence of Corynebacterium casei LMG S-19264T (=DSM 44701T), isolated from a smear-ripened cheese.</title>
        <authorList>
            <consortium name="US DOE Joint Genome Institute (JGI-PGF)"/>
            <person name="Walter F."/>
            <person name="Albersmeier A."/>
            <person name="Kalinowski J."/>
            <person name="Ruckert C."/>
        </authorList>
    </citation>
    <scope>NUCLEOTIDE SEQUENCE</scope>
    <source>
        <strain evidence="7">CGMCC 1.16134</strain>
    </source>
</reference>
<keyword evidence="8" id="KW-1185">Reference proteome</keyword>
<protein>
    <submittedName>
        <fullName evidence="7">Ferrichrome ABC transporter substrate-binding protein</fullName>
    </submittedName>
</protein>
<evidence type="ECO:0000313" key="8">
    <source>
        <dbReference type="Proteomes" id="UP000637643"/>
    </source>
</evidence>
<reference evidence="7" key="2">
    <citation type="submission" date="2020-09" db="EMBL/GenBank/DDBJ databases">
        <authorList>
            <person name="Sun Q."/>
            <person name="Zhou Y."/>
        </authorList>
    </citation>
    <scope>NUCLEOTIDE SEQUENCE</scope>
    <source>
        <strain evidence="7">CGMCC 1.16134</strain>
    </source>
</reference>
<keyword evidence="3" id="KW-0813">Transport</keyword>
<dbReference type="EMBL" id="BMKR01000024">
    <property type="protein sequence ID" value="GGF96131.1"/>
    <property type="molecule type" value="Genomic_DNA"/>
</dbReference>
<sequence length="358" mass="38248">MNRATKRQATGSKINAAQKSGPLMVWMLALVLVLTACGSGGGTSAGTAAQPSAAASAEPSPASETQAQTSPEAQAAAAFPVTIQHMKGEYTLTGKPKVIAALDVKFVDQLIAVGERPAGSVVAGAKDAKFPEYLSDQLGEVKVLGTRDEPNLEAIVALNPDLILMTDFQEQVYDSVSKIAPTVVLDFYEDWRDTLATIGTITGKQAEAEVVRQAYEDKIVGLRGQLSAKLGDETVALIRPRPEGIRVHGPEHRTGSILYEDLGLNVPAFVQEIKDDTSVEISMERVADIGADHYFLLSDELFAKEAEVLASSPVWKSLDAVKNNRAYNVNSTLWIAYYGPIALNIIVDQASEALLGSH</sequence>
<organism evidence="7 8">
    <name type="scientific">Paenibacillus albidus</name>
    <dbReference type="NCBI Taxonomy" id="2041023"/>
    <lineage>
        <taxon>Bacteria</taxon>
        <taxon>Bacillati</taxon>
        <taxon>Bacillota</taxon>
        <taxon>Bacilli</taxon>
        <taxon>Bacillales</taxon>
        <taxon>Paenibacillaceae</taxon>
        <taxon>Paenibacillus</taxon>
    </lineage>
</organism>
<dbReference type="PANTHER" id="PTHR30532">
    <property type="entry name" value="IRON III DICITRATE-BINDING PERIPLASMIC PROTEIN"/>
    <property type="match status" value="1"/>
</dbReference>
<evidence type="ECO:0000256" key="4">
    <source>
        <dbReference type="ARBA" id="ARBA00022729"/>
    </source>
</evidence>
<dbReference type="Proteomes" id="UP000637643">
    <property type="component" value="Unassembled WGS sequence"/>
</dbReference>
<comment type="subcellular location">
    <subcellularLocation>
        <location evidence="1">Cell envelope</location>
    </subcellularLocation>
</comment>
<dbReference type="InterPro" id="IPR002491">
    <property type="entry name" value="ABC_transptr_periplasmic_BD"/>
</dbReference>
<dbReference type="PANTHER" id="PTHR30532:SF1">
    <property type="entry name" value="IRON(3+)-HYDROXAMATE-BINDING PROTEIN FHUD"/>
    <property type="match status" value="1"/>
</dbReference>
<dbReference type="InterPro" id="IPR051313">
    <property type="entry name" value="Bact_iron-sidero_bind"/>
</dbReference>
<dbReference type="GO" id="GO:1901678">
    <property type="term" value="P:iron coordination entity transport"/>
    <property type="evidence" value="ECO:0007669"/>
    <property type="project" value="UniProtKB-ARBA"/>
</dbReference>
<dbReference type="GO" id="GO:0030288">
    <property type="term" value="C:outer membrane-bounded periplasmic space"/>
    <property type="evidence" value="ECO:0007669"/>
    <property type="project" value="TreeGrafter"/>
</dbReference>
<evidence type="ECO:0000256" key="2">
    <source>
        <dbReference type="ARBA" id="ARBA00008814"/>
    </source>
</evidence>
<evidence type="ECO:0000259" key="6">
    <source>
        <dbReference type="PROSITE" id="PS50983"/>
    </source>
</evidence>
<dbReference type="CDD" id="cd01146">
    <property type="entry name" value="FhuD"/>
    <property type="match status" value="1"/>
</dbReference>
<name>A0A917CR51_9BACL</name>
<evidence type="ECO:0000256" key="3">
    <source>
        <dbReference type="ARBA" id="ARBA00022448"/>
    </source>
</evidence>
<accession>A0A917CR51</accession>
<evidence type="ECO:0000313" key="7">
    <source>
        <dbReference type="EMBL" id="GGF96131.1"/>
    </source>
</evidence>
<evidence type="ECO:0000256" key="1">
    <source>
        <dbReference type="ARBA" id="ARBA00004196"/>
    </source>
</evidence>
<proteinExistence type="inferred from homology"/>
<feature type="domain" description="Fe/B12 periplasmic-binding" evidence="6">
    <location>
        <begin position="98"/>
        <end position="358"/>
    </location>
</feature>
<gene>
    <name evidence="7" type="ORF">GCM10010912_46330</name>
</gene>
<comment type="similarity">
    <text evidence="2">Belongs to the bacterial solute-binding protein 8 family.</text>
</comment>
<dbReference type="RefSeq" id="WP_189029154.1">
    <property type="nucleotide sequence ID" value="NZ_BMKR01000024.1"/>
</dbReference>
<evidence type="ECO:0000256" key="5">
    <source>
        <dbReference type="SAM" id="MobiDB-lite"/>
    </source>
</evidence>
<dbReference type="AlphaFoldDB" id="A0A917CR51"/>
<dbReference type="Gene3D" id="3.40.50.1980">
    <property type="entry name" value="Nitrogenase molybdenum iron protein domain"/>
    <property type="match status" value="2"/>
</dbReference>
<dbReference type="SUPFAM" id="SSF53807">
    <property type="entry name" value="Helical backbone' metal receptor"/>
    <property type="match status" value="1"/>
</dbReference>
<feature type="region of interest" description="Disordered" evidence="5">
    <location>
        <begin position="44"/>
        <end position="74"/>
    </location>
</feature>
<dbReference type="PROSITE" id="PS50983">
    <property type="entry name" value="FE_B12_PBP"/>
    <property type="match status" value="1"/>
</dbReference>
<comment type="caution">
    <text evidence="7">The sequence shown here is derived from an EMBL/GenBank/DDBJ whole genome shotgun (WGS) entry which is preliminary data.</text>
</comment>
<dbReference type="Pfam" id="PF01497">
    <property type="entry name" value="Peripla_BP_2"/>
    <property type="match status" value="1"/>
</dbReference>